<dbReference type="InterPro" id="IPR001789">
    <property type="entry name" value="Sig_transdc_resp-reg_receiver"/>
</dbReference>
<keyword evidence="1" id="KW-0597">Phosphoprotein</keyword>
<dbReference type="SMART" id="SM00850">
    <property type="entry name" value="LytTR"/>
    <property type="match status" value="1"/>
</dbReference>
<dbReference type="InterPro" id="IPR011006">
    <property type="entry name" value="CheY-like_superfamily"/>
</dbReference>
<dbReference type="PROSITE" id="PS50110">
    <property type="entry name" value="RESPONSE_REGULATORY"/>
    <property type="match status" value="1"/>
</dbReference>
<dbReference type="Gene3D" id="3.40.50.2300">
    <property type="match status" value="1"/>
</dbReference>
<dbReference type="GO" id="GO:0003677">
    <property type="term" value="F:DNA binding"/>
    <property type="evidence" value="ECO:0007669"/>
    <property type="project" value="UniProtKB-KW"/>
</dbReference>
<evidence type="ECO:0000259" key="2">
    <source>
        <dbReference type="PROSITE" id="PS50110"/>
    </source>
</evidence>
<keyword evidence="4" id="KW-1185">Reference proteome</keyword>
<dbReference type="RefSeq" id="WP_099563869.1">
    <property type="nucleotide sequence ID" value="NZ_JAMFLZ010000010.1"/>
</dbReference>
<dbReference type="PANTHER" id="PTHR37299">
    <property type="entry name" value="TRANSCRIPTIONAL REGULATOR-RELATED"/>
    <property type="match status" value="1"/>
</dbReference>
<feature type="modified residue" description="4-aspartylphosphate" evidence="1">
    <location>
        <position position="57"/>
    </location>
</feature>
<dbReference type="Pfam" id="PF00072">
    <property type="entry name" value="Response_reg"/>
    <property type="match status" value="1"/>
</dbReference>
<proteinExistence type="predicted"/>
<sequence length="253" mass="29532">MVRVVVIEDENISSNYIVALLKKYCSDKFTVEKEIDNIVEAVNWFLDNDIPDLIFMDVHLSDGLCFEIFNKVEISCPIIFTTAYDEYAIKAFKTNGIDYLLKPITEKDFYQSVMKFFKVRRDRDSQLRENEKIRLLDINTSKNYKQRFLVKLGNKYTPLKIENIAYFYKDSLVFIRDFNGNSYPISSSLSNIESSIDSNVFFRANRKILVNINAIDYLAQYKPGQLAIRVKPKFEEVIVLSQEKSSQLKSLLN</sequence>
<dbReference type="PANTHER" id="PTHR37299:SF1">
    <property type="entry name" value="STAGE 0 SPORULATION PROTEIN A HOMOLOG"/>
    <property type="match status" value="1"/>
</dbReference>
<protein>
    <submittedName>
        <fullName evidence="3">LytTR family transcriptional regulator DNA-binding domain-containing protein</fullName>
    </submittedName>
</protein>
<dbReference type="SUPFAM" id="SSF52172">
    <property type="entry name" value="CheY-like"/>
    <property type="match status" value="1"/>
</dbReference>
<gene>
    <name evidence="3" type="ORF">M3P09_16745</name>
</gene>
<keyword evidence="3" id="KW-0238">DNA-binding</keyword>
<comment type="caution">
    <text evidence="3">The sequence shown here is derived from an EMBL/GenBank/DDBJ whole genome shotgun (WGS) entry which is preliminary data.</text>
</comment>
<reference evidence="3" key="1">
    <citation type="submission" date="2022-05" db="EMBL/GenBank/DDBJ databases">
        <authorList>
            <person name="Park J.-S."/>
        </authorList>
    </citation>
    <scope>NUCLEOTIDE SEQUENCE</scope>
    <source>
        <strain evidence="3">2012CJ34-3</strain>
    </source>
</reference>
<dbReference type="Proteomes" id="UP001165381">
    <property type="component" value="Unassembled WGS sequence"/>
</dbReference>
<evidence type="ECO:0000313" key="3">
    <source>
        <dbReference type="EMBL" id="MCL6296658.1"/>
    </source>
</evidence>
<accession>A0ABT0QJ33</accession>
<dbReference type="SMART" id="SM00448">
    <property type="entry name" value="REC"/>
    <property type="match status" value="1"/>
</dbReference>
<feature type="domain" description="Response regulatory" evidence="2">
    <location>
        <begin position="3"/>
        <end position="117"/>
    </location>
</feature>
<dbReference type="EMBL" id="JAMFLZ010000010">
    <property type="protein sequence ID" value="MCL6296658.1"/>
    <property type="molecule type" value="Genomic_DNA"/>
</dbReference>
<evidence type="ECO:0000256" key="1">
    <source>
        <dbReference type="PROSITE-ProRule" id="PRU00169"/>
    </source>
</evidence>
<dbReference type="InterPro" id="IPR007492">
    <property type="entry name" value="LytTR_DNA-bd_dom"/>
</dbReference>
<evidence type="ECO:0000313" key="4">
    <source>
        <dbReference type="Proteomes" id="UP001165381"/>
    </source>
</evidence>
<dbReference type="Pfam" id="PF04397">
    <property type="entry name" value="LytTR"/>
    <property type="match status" value="1"/>
</dbReference>
<dbReference type="Gene3D" id="2.40.50.1020">
    <property type="entry name" value="LytTr DNA-binding domain"/>
    <property type="match status" value="1"/>
</dbReference>
<organism evidence="3 4">
    <name type="scientific">Jejuia spongiicola</name>
    <dbReference type="NCBI Taxonomy" id="2942207"/>
    <lineage>
        <taxon>Bacteria</taxon>
        <taxon>Pseudomonadati</taxon>
        <taxon>Bacteroidota</taxon>
        <taxon>Flavobacteriia</taxon>
        <taxon>Flavobacteriales</taxon>
        <taxon>Flavobacteriaceae</taxon>
        <taxon>Jejuia</taxon>
    </lineage>
</organism>
<dbReference type="InterPro" id="IPR046947">
    <property type="entry name" value="LytR-like"/>
</dbReference>
<name>A0ABT0QJ33_9FLAO</name>